<feature type="binding site" evidence="3">
    <location>
        <begin position="5"/>
        <end position="10"/>
    </location>
    <ligand>
        <name>substrate</name>
    </ligand>
</feature>
<dbReference type="InterPro" id="IPR009288">
    <property type="entry name" value="AIG2-like_dom"/>
</dbReference>
<dbReference type="Proteomes" id="UP000245839">
    <property type="component" value="Unassembled WGS sequence"/>
</dbReference>
<evidence type="ECO:0000256" key="3">
    <source>
        <dbReference type="PIRSR" id="PIRSR617939-2"/>
    </source>
</evidence>
<dbReference type="InterPro" id="IPR017939">
    <property type="entry name" value="G-Glutamylcylcotransferase"/>
</dbReference>
<feature type="domain" description="Gamma-glutamylcyclotransferase AIG2-like" evidence="4">
    <location>
        <begin position="5"/>
        <end position="113"/>
    </location>
</feature>
<dbReference type="GO" id="GO:0016740">
    <property type="term" value="F:transferase activity"/>
    <property type="evidence" value="ECO:0007669"/>
    <property type="project" value="UniProtKB-KW"/>
</dbReference>
<reference evidence="6 8" key="1">
    <citation type="submission" date="2016-10" db="EMBL/GenBank/DDBJ databases">
        <authorList>
            <person name="Cai Z."/>
        </authorList>
    </citation>
    <scope>NUCLEOTIDE SEQUENCE [LARGE SCALE GENOMIC DNA]</scope>
    <source>
        <strain evidence="6 8">DSM 25227</strain>
    </source>
</reference>
<dbReference type="EMBL" id="UETC01000027">
    <property type="protein sequence ID" value="SSA51913.1"/>
    <property type="molecule type" value="Genomic_DNA"/>
</dbReference>
<dbReference type="CDD" id="cd06661">
    <property type="entry name" value="GGCT_like"/>
    <property type="match status" value="1"/>
</dbReference>
<evidence type="ECO:0000313" key="5">
    <source>
        <dbReference type="EMBL" id="PWJ09934.1"/>
    </source>
</evidence>
<evidence type="ECO:0000256" key="1">
    <source>
        <dbReference type="ARBA" id="ARBA00023239"/>
    </source>
</evidence>
<evidence type="ECO:0000256" key="2">
    <source>
        <dbReference type="PIRSR" id="PIRSR617939-1"/>
    </source>
</evidence>
<dbReference type="PANTHER" id="PTHR12935:SF0">
    <property type="entry name" value="GAMMA-GLUTAMYLCYCLOTRANSFERASE"/>
    <property type="match status" value="1"/>
</dbReference>
<dbReference type="AlphaFoldDB" id="A0A2Y9C9A5"/>
<protein>
    <submittedName>
        <fullName evidence="5">Gamma-glutamyl AIG2-like cyclotransferase</fullName>
    </submittedName>
    <submittedName>
        <fullName evidence="6">Gamma-glutamyl cyclotransferase, AIG2-like</fullName>
    </submittedName>
</protein>
<evidence type="ECO:0000259" key="4">
    <source>
        <dbReference type="Pfam" id="PF06094"/>
    </source>
</evidence>
<name>A0A2Y9C9A5_9RHOB</name>
<sequence>MSFMYFAYGSNMLPARLQARCSTARVIGTATAQRFELEFSKPGKDGSGKATLLDTRSQSSAIPGVLFEIDRTELKFLDRAEGAGYGYDRVDDFSITCATTGDIITATTYLASKTDPDLEPFDWYLALVLAGSHHNALHDDHQTRLRAVNHVVDTEESREGRIEALRALSEHGYSDHHSLLGRTVEDR</sequence>
<dbReference type="SUPFAM" id="SSF110857">
    <property type="entry name" value="Gamma-glutamyl cyclotransferase-like"/>
    <property type="match status" value="1"/>
</dbReference>
<evidence type="ECO:0000313" key="6">
    <source>
        <dbReference type="EMBL" id="SSA51913.1"/>
    </source>
</evidence>
<reference evidence="5 7" key="2">
    <citation type="submission" date="2018-03" db="EMBL/GenBank/DDBJ databases">
        <title>Genomic Encyclopedia of Archaeal and Bacterial Type Strains, Phase II (KMG-II): from individual species to whole genera.</title>
        <authorList>
            <person name="Goeker M."/>
        </authorList>
    </citation>
    <scope>NUCLEOTIDE SEQUENCE [LARGE SCALE GENOMIC DNA]</scope>
    <source>
        <strain evidence="5 7">DSM 25227</strain>
    </source>
</reference>
<dbReference type="InterPro" id="IPR013024">
    <property type="entry name" value="GGCT-like"/>
</dbReference>
<keyword evidence="6" id="KW-0808">Transferase</keyword>
<keyword evidence="1" id="KW-0456">Lyase</keyword>
<dbReference type="PANTHER" id="PTHR12935">
    <property type="entry name" value="GAMMA-GLUTAMYLCYCLOTRANSFERASE"/>
    <property type="match status" value="1"/>
</dbReference>
<dbReference type="OrthoDB" id="141582at2"/>
<keyword evidence="7" id="KW-1185">Reference proteome</keyword>
<accession>A0A2Y9C9A5</accession>
<dbReference type="GO" id="GO:0003839">
    <property type="term" value="F:gamma-glutamylcyclotransferase activity"/>
    <property type="evidence" value="ECO:0007669"/>
    <property type="project" value="InterPro"/>
</dbReference>
<proteinExistence type="predicted"/>
<dbReference type="InterPro" id="IPR036568">
    <property type="entry name" value="GGCT-like_sf"/>
</dbReference>
<evidence type="ECO:0000313" key="7">
    <source>
        <dbReference type="Proteomes" id="UP000245839"/>
    </source>
</evidence>
<feature type="active site" description="Proton acceptor" evidence="2">
    <location>
        <position position="81"/>
    </location>
</feature>
<gene>
    <name evidence="5" type="ORF">BCF38_1277</name>
    <name evidence="6" type="ORF">SAMN05421539_1277</name>
</gene>
<dbReference type="Proteomes" id="UP000251571">
    <property type="component" value="Unassembled WGS sequence"/>
</dbReference>
<feature type="binding site" evidence="3">
    <location>
        <position position="124"/>
    </location>
    <ligand>
        <name>substrate</name>
    </ligand>
</feature>
<dbReference type="EMBL" id="QGDJ01000027">
    <property type="protein sequence ID" value="PWJ09934.1"/>
    <property type="molecule type" value="Genomic_DNA"/>
</dbReference>
<organism evidence="6 8">
    <name type="scientific">Jannaschia seohaensis</name>
    <dbReference type="NCBI Taxonomy" id="475081"/>
    <lineage>
        <taxon>Bacteria</taxon>
        <taxon>Pseudomonadati</taxon>
        <taxon>Pseudomonadota</taxon>
        <taxon>Alphaproteobacteria</taxon>
        <taxon>Rhodobacterales</taxon>
        <taxon>Roseobacteraceae</taxon>
        <taxon>Jannaschia</taxon>
    </lineage>
</organism>
<evidence type="ECO:0000313" key="8">
    <source>
        <dbReference type="Proteomes" id="UP000251571"/>
    </source>
</evidence>
<dbReference type="Pfam" id="PF06094">
    <property type="entry name" value="GGACT"/>
    <property type="match status" value="1"/>
</dbReference>
<dbReference type="Gene3D" id="3.10.490.10">
    <property type="entry name" value="Gamma-glutamyl cyclotransferase-like"/>
    <property type="match status" value="1"/>
</dbReference>